<dbReference type="InterPro" id="IPR001451">
    <property type="entry name" value="Hexapep"/>
</dbReference>
<proteinExistence type="predicted"/>
<dbReference type="GO" id="GO:0016740">
    <property type="term" value="F:transferase activity"/>
    <property type="evidence" value="ECO:0007669"/>
    <property type="project" value="UniProtKB-KW"/>
</dbReference>
<evidence type="ECO:0000313" key="2">
    <source>
        <dbReference type="Proteomes" id="UP000468327"/>
    </source>
</evidence>
<dbReference type="AlphaFoldDB" id="A0A6N8IJ96"/>
<accession>A0A6N8IJ96</accession>
<dbReference type="EMBL" id="WPOC01000021">
    <property type="protein sequence ID" value="MVN15971.1"/>
    <property type="molecule type" value="Genomic_DNA"/>
</dbReference>
<dbReference type="RefSeq" id="WP_087192011.1">
    <property type="nucleotide sequence ID" value="NZ_NFJN01000028.1"/>
</dbReference>
<dbReference type="InterPro" id="IPR050179">
    <property type="entry name" value="Trans_hexapeptide_repeat"/>
</dbReference>
<sequence>MPNVFVHPSAIVDEEAEVGAGTKVWCFSHIQSGAVIGRNCSLGQNVNVACNVRMGDGCKVQNNVSIYEGVTLEDYVFCGPSCVFTNDMTPRAKYPKGSIAYKPTLVRKGASIGANATIVCGHEVGSWALIGAGAVVACDVPAHALMLGVPARQRGWVCECGQVLPESLECPDCGRAYVSQGDEIAEVE</sequence>
<comment type="caution">
    <text evidence="1">The sequence shown here is derived from an EMBL/GenBank/DDBJ whole genome shotgun (WGS) entry which is preliminary data.</text>
</comment>
<dbReference type="SUPFAM" id="SSF51161">
    <property type="entry name" value="Trimeric LpxA-like enzymes"/>
    <property type="match status" value="1"/>
</dbReference>
<evidence type="ECO:0000313" key="1">
    <source>
        <dbReference type="EMBL" id="MVN15971.1"/>
    </source>
</evidence>
<dbReference type="Pfam" id="PF14602">
    <property type="entry name" value="Hexapep_2"/>
    <property type="match status" value="1"/>
</dbReference>
<dbReference type="Gene3D" id="2.160.10.10">
    <property type="entry name" value="Hexapeptide repeat proteins"/>
    <property type="match status" value="1"/>
</dbReference>
<dbReference type="PANTHER" id="PTHR43300:SF4">
    <property type="entry name" value="ACYL-[ACYL-CARRIER-PROTEIN]--UDP-N-ACETYLGLUCOSAMINE O-ACYLTRANSFERASE"/>
    <property type="match status" value="1"/>
</dbReference>
<dbReference type="PANTHER" id="PTHR43300">
    <property type="entry name" value="ACETYLTRANSFERASE"/>
    <property type="match status" value="1"/>
</dbReference>
<dbReference type="Pfam" id="PF00132">
    <property type="entry name" value="Hexapep"/>
    <property type="match status" value="1"/>
</dbReference>
<organism evidence="1 2">
    <name type="scientific">Gordonibacter urolithinfaciens</name>
    <dbReference type="NCBI Taxonomy" id="1335613"/>
    <lineage>
        <taxon>Bacteria</taxon>
        <taxon>Bacillati</taxon>
        <taxon>Actinomycetota</taxon>
        <taxon>Coriobacteriia</taxon>
        <taxon>Eggerthellales</taxon>
        <taxon>Eggerthellaceae</taxon>
        <taxon>Gordonibacter</taxon>
    </lineage>
</organism>
<protein>
    <submittedName>
        <fullName evidence="1">N-acetyltransferase</fullName>
    </submittedName>
</protein>
<gene>
    <name evidence="1" type="ORF">GO738_11585</name>
</gene>
<keyword evidence="1" id="KW-0808">Transferase</keyword>
<dbReference type="InterPro" id="IPR011004">
    <property type="entry name" value="Trimer_LpxA-like_sf"/>
</dbReference>
<reference evidence="1 2" key="1">
    <citation type="submission" date="2019-11" db="EMBL/GenBank/DDBJ databases">
        <title>Whole genome shotgun sequencing (WGS) data from Adlercreutzia equolifaciens ResAG-91, Eggerthella lenta MRI-F36, MRI-F37, MRI-F40, ResAG-49, ResAG-88, ResAG-121, ResAG-145, and Gordonibacter sp. ResAG-5, ResAG-26, ResAG-43, ResAG-50, ResAG-59.</title>
        <authorList>
            <person name="Stoll D.A."/>
            <person name="Danylec N."/>
            <person name="Franz C.M.A.P."/>
            <person name="Huch M."/>
        </authorList>
    </citation>
    <scope>NUCLEOTIDE SEQUENCE [LARGE SCALE GENOMIC DNA]</scope>
    <source>
        <strain evidence="1 2">ResAG-59</strain>
    </source>
</reference>
<dbReference type="Proteomes" id="UP000468327">
    <property type="component" value="Unassembled WGS sequence"/>
</dbReference>
<name>A0A6N8IJ96_9ACTN</name>
<dbReference type="CDD" id="cd03358">
    <property type="entry name" value="LbH_WxcM_N_like"/>
    <property type="match status" value="1"/>
</dbReference>
<keyword evidence="2" id="KW-1185">Reference proteome</keyword>